<evidence type="ECO:0000313" key="14">
    <source>
        <dbReference type="EMBL" id="MBT4870020.1"/>
    </source>
</evidence>
<dbReference type="Gene3D" id="3.40.50.1100">
    <property type="match status" value="2"/>
</dbReference>
<keyword evidence="7 12" id="KW-0822">Tryptophan biosynthesis</keyword>
<sequence>MNCLGRFGEFGGLFVPEMMIPAQKELEESFEKYKNDIEFKKELDELLKEFAGRETPLYFAKNISKKLGFKIYLKREDLLHSGAHKINNTLGQALLAKRMNKKEIIAETGAGQHGVATAIAGALIGLPVKVFMGEKDVARQKLNVYRMQLFGAEVISVKNGSRTLKDAVNEALRYYLANVETCYYLIGSVVGPYPYPEIVQHFQKIIGEEAKEQMLKKEGRMPSAIIACVGGGSNAIGIFNAFLEEEVKLIGVEAGGNEEKHGKTLSEGTIGFFQGSKSYVLQTNDGQILEAHSISAGLDYPGVGPVHSFLKDSKRAIYSSATDKEALVALDYLCKNEGILPALESSHAIAYLLKHKDEFDSNDIVIINLSGRGDKDVTQLMESDLDV</sequence>
<comment type="catalytic activity">
    <reaction evidence="11 12">
        <text>(1S,2R)-1-C-(indol-3-yl)glycerol 3-phosphate + L-serine = D-glyceraldehyde 3-phosphate + L-tryptophan + H2O</text>
        <dbReference type="Rhea" id="RHEA:10532"/>
        <dbReference type="ChEBI" id="CHEBI:15377"/>
        <dbReference type="ChEBI" id="CHEBI:33384"/>
        <dbReference type="ChEBI" id="CHEBI:57912"/>
        <dbReference type="ChEBI" id="CHEBI:58866"/>
        <dbReference type="ChEBI" id="CHEBI:59776"/>
        <dbReference type="EC" id="4.2.1.20"/>
    </reaction>
</comment>
<keyword evidence="9 12" id="KW-0057">Aromatic amino acid biosynthesis</keyword>
<gene>
    <name evidence="12 14" type="primary">trpB</name>
    <name evidence="14" type="ORF">HON47_00400</name>
</gene>
<dbReference type="InterPro" id="IPR006654">
    <property type="entry name" value="Trp_synth_beta"/>
</dbReference>
<comment type="function">
    <text evidence="2 12">The beta subunit is responsible for the synthesis of L-tryptophan from indole and L-serine.</text>
</comment>
<keyword evidence="8 12" id="KW-0663">Pyridoxal phosphate</keyword>
<dbReference type="CDD" id="cd06446">
    <property type="entry name" value="Trp-synth_B"/>
    <property type="match status" value="1"/>
</dbReference>
<proteinExistence type="inferred from homology"/>
<evidence type="ECO:0000256" key="8">
    <source>
        <dbReference type="ARBA" id="ARBA00022898"/>
    </source>
</evidence>
<keyword evidence="10 12" id="KW-0456">Lyase</keyword>
<dbReference type="GO" id="GO:0005737">
    <property type="term" value="C:cytoplasm"/>
    <property type="evidence" value="ECO:0007669"/>
    <property type="project" value="TreeGrafter"/>
</dbReference>
<dbReference type="PANTHER" id="PTHR48077:SF3">
    <property type="entry name" value="TRYPTOPHAN SYNTHASE"/>
    <property type="match status" value="1"/>
</dbReference>
<comment type="pathway">
    <text evidence="3 12">Amino-acid biosynthesis; L-tryptophan biosynthesis; L-tryptophan from chorismate: step 5/5.</text>
</comment>
<evidence type="ECO:0000256" key="11">
    <source>
        <dbReference type="ARBA" id="ARBA00049047"/>
    </source>
</evidence>
<dbReference type="AlphaFoldDB" id="A0A8T5GDX2"/>
<evidence type="ECO:0000256" key="10">
    <source>
        <dbReference type="ARBA" id="ARBA00023239"/>
    </source>
</evidence>
<dbReference type="PANTHER" id="PTHR48077">
    <property type="entry name" value="TRYPTOPHAN SYNTHASE-RELATED"/>
    <property type="match status" value="1"/>
</dbReference>
<evidence type="ECO:0000256" key="2">
    <source>
        <dbReference type="ARBA" id="ARBA00002786"/>
    </source>
</evidence>
<comment type="cofactor">
    <cofactor evidence="1 12">
        <name>pyridoxal 5'-phosphate</name>
        <dbReference type="ChEBI" id="CHEBI:597326"/>
    </cofactor>
</comment>
<dbReference type="GO" id="GO:0004834">
    <property type="term" value="F:tryptophan synthase activity"/>
    <property type="evidence" value="ECO:0007669"/>
    <property type="project" value="UniProtKB-UniRule"/>
</dbReference>
<organism evidence="14 15">
    <name type="scientific">Candidatus Iainarchaeum sp</name>
    <dbReference type="NCBI Taxonomy" id="3101447"/>
    <lineage>
        <taxon>Archaea</taxon>
        <taxon>Candidatus Iainarchaeota</taxon>
        <taxon>Candidatus Iainarchaeia</taxon>
        <taxon>Candidatus Iainarchaeales</taxon>
        <taxon>Candidatus Iainarchaeaceae</taxon>
        <taxon>Candidatus Iainarchaeum</taxon>
    </lineage>
</organism>
<evidence type="ECO:0000256" key="9">
    <source>
        <dbReference type="ARBA" id="ARBA00023141"/>
    </source>
</evidence>
<dbReference type="NCBIfam" id="TIGR00263">
    <property type="entry name" value="trpB"/>
    <property type="match status" value="1"/>
</dbReference>
<reference evidence="14" key="1">
    <citation type="journal article" date="2021" name="ISME J.">
        <title>Mercury methylation by metabolically versatile and cosmopolitan marine bacteria.</title>
        <authorList>
            <person name="Lin H."/>
            <person name="Ascher D.B."/>
            <person name="Myung Y."/>
            <person name="Lamborg C.H."/>
            <person name="Hallam S.J."/>
            <person name="Gionfriddo C.M."/>
            <person name="Holt K.E."/>
            <person name="Moreau J.W."/>
        </authorList>
    </citation>
    <scope>NUCLEOTIDE SEQUENCE</scope>
    <source>
        <strain evidence="14">SI075_bin30</strain>
    </source>
</reference>
<evidence type="ECO:0000256" key="5">
    <source>
        <dbReference type="ARBA" id="ARBA00011270"/>
    </source>
</evidence>
<evidence type="ECO:0000256" key="1">
    <source>
        <dbReference type="ARBA" id="ARBA00001933"/>
    </source>
</evidence>
<dbReference type="SUPFAM" id="SSF53686">
    <property type="entry name" value="Tryptophan synthase beta subunit-like PLP-dependent enzymes"/>
    <property type="match status" value="1"/>
</dbReference>
<dbReference type="InterPro" id="IPR023026">
    <property type="entry name" value="Trp_synth_beta/beta-like"/>
</dbReference>
<evidence type="ECO:0000313" key="15">
    <source>
        <dbReference type="Proteomes" id="UP000722459"/>
    </source>
</evidence>
<dbReference type="EMBL" id="JABJNZ010000012">
    <property type="protein sequence ID" value="MBT4870020.1"/>
    <property type="molecule type" value="Genomic_DNA"/>
</dbReference>
<evidence type="ECO:0000256" key="6">
    <source>
        <dbReference type="ARBA" id="ARBA00022605"/>
    </source>
</evidence>
<dbReference type="PIRSF" id="PIRSF001413">
    <property type="entry name" value="Trp_syn_beta"/>
    <property type="match status" value="1"/>
</dbReference>
<protein>
    <recommendedName>
        <fullName evidence="12">Tryptophan synthase beta chain</fullName>
        <ecNumber evidence="12">4.2.1.20</ecNumber>
    </recommendedName>
</protein>
<evidence type="ECO:0000256" key="12">
    <source>
        <dbReference type="HAMAP-Rule" id="MF_00133"/>
    </source>
</evidence>
<dbReference type="Pfam" id="PF00291">
    <property type="entry name" value="PALP"/>
    <property type="match status" value="1"/>
</dbReference>
<dbReference type="EC" id="4.2.1.20" evidence="12"/>
<comment type="subunit">
    <text evidence="5 12">Tetramer of two alpha and two beta chains.</text>
</comment>
<feature type="modified residue" description="N6-(pyridoxal phosphate)lysine" evidence="12">
    <location>
        <position position="85"/>
    </location>
</feature>
<dbReference type="HAMAP" id="MF_00133">
    <property type="entry name" value="Trp_synth_beta"/>
    <property type="match status" value="1"/>
</dbReference>
<feature type="domain" description="Tryptophan synthase beta chain-like PALP" evidence="13">
    <location>
        <begin position="51"/>
        <end position="370"/>
    </location>
</feature>
<dbReference type="FunFam" id="3.40.50.1100:FF:000004">
    <property type="entry name" value="Tryptophan synthase beta chain"/>
    <property type="match status" value="1"/>
</dbReference>
<keyword evidence="6 12" id="KW-0028">Amino-acid biosynthesis</keyword>
<comment type="caution">
    <text evidence="14">The sequence shown here is derived from an EMBL/GenBank/DDBJ whole genome shotgun (WGS) entry which is preliminary data.</text>
</comment>
<comment type="similarity">
    <text evidence="4 12">Belongs to the TrpB family.</text>
</comment>
<dbReference type="InterPro" id="IPR006653">
    <property type="entry name" value="Trp_synth_b_CS"/>
</dbReference>
<evidence type="ECO:0000256" key="4">
    <source>
        <dbReference type="ARBA" id="ARBA00009982"/>
    </source>
</evidence>
<dbReference type="PROSITE" id="PS00168">
    <property type="entry name" value="TRP_SYNTHASE_BETA"/>
    <property type="match status" value="1"/>
</dbReference>
<dbReference type="InterPro" id="IPR036052">
    <property type="entry name" value="TrpB-like_PALP_sf"/>
</dbReference>
<evidence type="ECO:0000256" key="7">
    <source>
        <dbReference type="ARBA" id="ARBA00022822"/>
    </source>
</evidence>
<name>A0A8T5GDX2_9ARCH</name>
<accession>A0A8T5GDX2</accession>
<dbReference type="InterPro" id="IPR001926">
    <property type="entry name" value="TrpB-like_PALP"/>
</dbReference>
<evidence type="ECO:0000256" key="3">
    <source>
        <dbReference type="ARBA" id="ARBA00004733"/>
    </source>
</evidence>
<dbReference type="Proteomes" id="UP000722459">
    <property type="component" value="Unassembled WGS sequence"/>
</dbReference>
<evidence type="ECO:0000259" key="13">
    <source>
        <dbReference type="Pfam" id="PF00291"/>
    </source>
</evidence>